<organism evidence="2 3">
    <name type="scientific">Agromyces rhizosphaerae</name>
    <dbReference type="NCBI Taxonomy" id="88374"/>
    <lineage>
        <taxon>Bacteria</taxon>
        <taxon>Bacillati</taxon>
        <taxon>Actinomycetota</taxon>
        <taxon>Actinomycetes</taxon>
        <taxon>Micrococcales</taxon>
        <taxon>Microbacteriaceae</taxon>
        <taxon>Agromyces</taxon>
    </lineage>
</organism>
<accession>A0A9W6CZV0</accession>
<reference evidence="2" key="1">
    <citation type="submission" date="2022-12" db="EMBL/GenBank/DDBJ databases">
        <title>Reference genome sequencing for broad-spectrum identification of bacterial and archaeal isolates by mass spectrometry.</title>
        <authorList>
            <person name="Sekiguchi Y."/>
            <person name="Tourlousse D.M."/>
        </authorList>
    </citation>
    <scope>NUCLEOTIDE SEQUENCE</scope>
    <source>
        <strain evidence="2">14</strain>
    </source>
</reference>
<name>A0A9W6CZV0_9MICO</name>
<dbReference type="EMBL" id="BSDP01000001">
    <property type="protein sequence ID" value="GLI28655.1"/>
    <property type="molecule type" value="Genomic_DNA"/>
</dbReference>
<protein>
    <submittedName>
        <fullName evidence="2">Uncharacterized protein</fullName>
    </submittedName>
</protein>
<dbReference type="Proteomes" id="UP001144396">
    <property type="component" value="Unassembled WGS sequence"/>
</dbReference>
<feature type="region of interest" description="Disordered" evidence="1">
    <location>
        <begin position="1"/>
        <end position="22"/>
    </location>
</feature>
<evidence type="ECO:0000313" key="2">
    <source>
        <dbReference type="EMBL" id="GLI28655.1"/>
    </source>
</evidence>
<sequence length="69" mass="6974">MAARLSGDGEPWVTARSVSGGVSPSESIAFADSASTIPGPAFPSPARALARLETMKGVFRAEHSDVSGA</sequence>
<evidence type="ECO:0000313" key="3">
    <source>
        <dbReference type="Proteomes" id="UP001144396"/>
    </source>
</evidence>
<gene>
    <name evidence="2" type="ORF">ARHIZOSPH14_28970</name>
</gene>
<keyword evidence="3" id="KW-1185">Reference proteome</keyword>
<comment type="caution">
    <text evidence="2">The sequence shown here is derived from an EMBL/GenBank/DDBJ whole genome shotgun (WGS) entry which is preliminary data.</text>
</comment>
<proteinExistence type="predicted"/>
<dbReference type="AlphaFoldDB" id="A0A9W6CZV0"/>
<evidence type="ECO:0000256" key="1">
    <source>
        <dbReference type="SAM" id="MobiDB-lite"/>
    </source>
</evidence>